<feature type="compositionally biased region" description="Basic residues" evidence="7">
    <location>
        <begin position="1"/>
        <end position="19"/>
    </location>
</feature>
<evidence type="ECO:0000256" key="4">
    <source>
        <dbReference type="ARBA" id="ARBA00022490"/>
    </source>
</evidence>
<dbReference type="InterPro" id="IPR002848">
    <property type="entry name" value="Translin_fam"/>
</dbReference>
<sequence length="292" mass="33468">MADEKRKHHFDKRDRRGKRKSEEKVDESSPVIAAFRGYQQELDERYDRYERIIKLSRDVTIESKRTIFLLHRVIGSEDREGLLQQAIDKLSEIEASKFRPIAEELKDEDIYQFIRAYTSGLQEYIEALTFYNFLKNCGLIKLEDVQKRLTFTAADDSNSDETQQKTQAPVDGHIHVVIPPIEYILGVADLTGELMRLTLNSVGKGDFETPYKVCDFMRCMHAAFVTMGSMSRDVVRKTTVLKQSLQKVENACYTLKVRGSEIPKHMLINVLTCASSGNIPGYADEESVEDDP</sequence>
<feature type="region of interest" description="Disordered" evidence="7">
    <location>
        <begin position="1"/>
        <end position="28"/>
    </location>
</feature>
<dbReference type="Gene3D" id="1.20.58.200">
    <property type="entry name" value="Translin, domain 2"/>
    <property type="match status" value="1"/>
</dbReference>
<accession>A0ABD3WJ08</accession>
<evidence type="ECO:0000256" key="6">
    <source>
        <dbReference type="PIRSR" id="PIRSR602848-1"/>
    </source>
</evidence>
<dbReference type="Gene3D" id="1.20.58.190">
    <property type="entry name" value="Translin, domain 1"/>
    <property type="match status" value="1"/>
</dbReference>
<dbReference type="InterPro" id="IPR016068">
    <property type="entry name" value="Translin_N"/>
</dbReference>
<keyword evidence="9" id="KW-1185">Reference proteome</keyword>
<evidence type="ECO:0000256" key="2">
    <source>
        <dbReference type="ARBA" id="ARBA00004496"/>
    </source>
</evidence>
<reference evidence="8 9" key="1">
    <citation type="submission" date="2024-11" db="EMBL/GenBank/DDBJ databases">
        <title>Chromosome-level genome assembly of the freshwater bivalve Anodonta woodiana.</title>
        <authorList>
            <person name="Chen X."/>
        </authorList>
    </citation>
    <scope>NUCLEOTIDE SEQUENCE [LARGE SCALE GENOMIC DNA]</scope>
    <source>
        <strain evidence="8">MN2024</strain>
        <tissue evidence="8">Gills</tissue>
    </source>
</reference>
<dbReference type="FunFam" id="1.20.58.200:FF:000001">
    <property type="entry name" value="Translin-associated factor X"/>
    <property type="match status" value="1"/>
</dbReference>
<name>A0ABD3WJ08_SINWO</name>
<dbReference type="GO" id="GO:0005634">
    <property type="term" value="C:nucleus"/>
    <property type="evidence" value="ECO:0007669"/>
    <property type="project" value="UniProtKB-SubCell"/>
</dbReference>
<evidence type="ECO:0000256" key="3">
    <source>
        <dbReference type="ARBA" id="ARBA00005902"/>
    </source>
</evidence>
<comment type="caution">
    <text evidence="8">The sequence shown here is derived from an EMBL/GenBank/DDBJ whole genome shotgun (WGS) entry which is preliminary data.</text>
</comment>
<dbReference type="Proteomes" id="UP001634394">
    <property type="component" value="Unassembled WGS sequence"/>
</dbReference>
<evidence type="ECO:0000313" key="9">
    <source>
        <dbReference type="Proteomes" id="UP001634394"/>
    </source>
</evidence>
<comment type="similarity">
    <text evidence="3">Belongs to the translin family.</text>
</comment>
<keyword evidence="4" id="KW-0963">Cytoplasm</keyword>
<proteinExistence type="inferred from homology"/>
<dbReference type="InterPro" id="IPR036081">
    <property type="entry name" value="Translin_sf"/>
</dbReference>
<evidence type="ECO:0000256" key="7">
    <source>
        <dbReference type="SAM" id="MobiDB-lite"/>
    </source>
</evidence>
<organism evidence="8 9">
    <name type="scientific">Sinanodonta woodiana</name>
    <name type="common">Chinese pond mussel</name>
    <name type="synonym">Anodonta woodiana</name>
    <dbReference type="NCBI Taxonomy" id="1069815"/>
    <lineage>
        <taxon>Eukaryota</taxon>
        <taxon>Metazoa</taxon>
        <taxon>Spiralia</taxon>
        <taxon>Lophotrochozoa</taxon>
        <taxon>Mollusca</taxon>
        <taxon>Bivalvia</taxon>
        <taxon>Autobranchia</taxon>
        <taxon>Heteroconchia</taxon>
        <taxon>Palaeoheterodonta</taxon>
        <taxon>Unionida</taxon>
        <taxon>Unionoidea</taxon>
        <taxon>Unionidae</taxon>
        <taxon>Unioninae</taxon>
        <taxon>Sinanodonta</taxon>
    </lineage>
</organism>
<feature type="binding site" evidence="6">
    <location>
        <position position="193"/>
    </location>
    <ligand>
        <name>Mg(2+)</name>
        <dbReference type="ChEBI" id="CHEBI:18420"/>
    </ligand>
</feature>
<evidence type="ECO:0008006" key="10">
    <source>
        <dbReference type="Google" id="ProtNLM"/>
    </source>
</evidence>
<dbReference type="GO" id="GO:0005737">
    <property type="term" value="C:cytoplasm"/>
    <property type="evidence" value="ECO:0007669"/>
    <property type="project" value="UniProtKB-SubCell"/>
</dbReference>
<keyword evidence="6" id="KW-0479">Metal-binding</keyword>
<keyword evidence="5" id="KW-0539">Nucleus</keyword>
<protein>
    <recommendedName>
        <fullName evidence="10">Translin-associated protein X</fullName>
    </recommendedName>
</protein>
<dbReference type="CDD" id="cd14820">
    <property type="entry name" value="TRAX"/>
    <property type="match status" value="1"/>
</dbReference>
<evidence type="ECO:0000256" key="5">
    <source>
        <dbReference type="ARBA" id="ARBA00023242"/>
    </source>
</evidence>
<comment type="subcellular location">
    <subcellularLocation>
        <location evidence="2">Cytoplasm</location>
    </subcellularLocation>
    <subcellularLocation>
        <location evidence="1">Nucleus</location>
    </subcellularLocation>
</comment>
<dbReference type="PANTHER" id="PTHR10741">
    <property type="entry name" value="TRANSLIN AND TRANSLIN ASSOCIATED PROTEIN X"/>
    <property type="match status" value="1"/>
</dbReference>
<dbReference type="Pfam" id="PF01997">
    <property type="entry name" value="Translin"/>
    <property type="match status" value="1"/>
</dbReference>
<dbReference type="AlphaFoldDB" id="A0ABD3WJ08"/>
<feature type="binding site" evidence="6">
    <location>
        <position position="126"/>
    </location>
    <ligand>
        <name>Mg(2+)</name>
        <dbReference type="ChEBI" id="CHEBI:18420"/>
    </ligand>
</feature>
<dbReference type="SUPFAM" id="SSF74784">
    <property type="entry name" value="Translin"/>
    <property type="match status" value="1"/>
</dbReference>
<keyword evidence="6" id="KW-0460">Magnesium</keyword>
<dbReference type="EMBL" id="JBJQND010000006">
    <property type="protein sequence ID" value="KAL3873465.1"/>
    <property type="molecule type" value="Genomic_DNA"/>
</dbReference>
<dbReference type="InterPro" id="IPR016069">
    <property type="entry name" value="Translin_C"/>
</dbReference>
<gene>
    <name evidence="8" type="ORF">ACJMK2_036578</name>
</gene>
<evidence type="ECO:0000313" key="8">
    <source>
        <dbReference type="EMBL" id="KAL3873465.1"/>
    </source>
</evidence>
<evidence type="ECO:0000256" key="1">
    <source>
        <dbReference type="ARBA" id="ARBA00004123"/>
    </source>
</evidence>